<protein>
    <submittedName>
        <fullName evidence="2">DUF2235 domain-containing protein</fullName>
    </submittedName>
</protein>
<accession>A0A926JC69</accession>
<dbReference type="AlphaFoldDB" id="A0A926JC69"/>
<evidence type="ECO:0000313" key="3">
    <source>
        <dbReference type="Proteomes" id="UP000608594"/>
    </source>
</evidence>
<dbReference type="RefSeq" id="WP_187793067.1">
    <property type="nucleotide sequence ID" value="NZ_JACOQL010000002.1"/>
</dbReference>
<gene>
    <name evidence="2" type="ORF">H4P12_07690</name>
</gene>
<dbReference type="Proteomes" id="UP000608594">
    <property type="component" value="Unassembled WGS sequence"/>
</dbReference>
<evidence type="ECO:0000313" key="2">
    <source>
        <dbReference type="EMBL" id="MBC9246595.1"/>
    </source>
</evidence>
<dbReference type="EMBL" id="JACOQL010000002">
    <property type="protein sequence ID" value="MBC9246595.1"/>
    <property type="molecule type" value="Genomic_DNA"/>
</dbReference>
<dbReference type="InterPro" id="IPR018712">
    <property type="entry name" value="Tle1-like_cat"/>
</dbReference>
<name>A0A926JC69_9RHOB</name>
<dbReference type="Pfam" id="PF09994">
    <property type="entry name" value="T6SS_Tle1-like_cat"/>
    <property type="match status" value="1"/>
</dbReference>
<evidence type="ECO:0000259" key="1">
    <source>
        <dbReference type="Pfam" id="PF09994"/>
    </source>
</evidence>
<dbReference type="PANTHER" id="PTHR33840">
    <property type="match status" value="1"/>
</dbReference>
<sequence>MNEIRPPMIHVILIDGTFASLVEGQSSSIGRIYRLLRGETPTMTGRRIRLHYGLGQQWDRWHTLPELAMGRALEVRIIDAYGWLASGYREGDLIFFFGYSRGAFAVRSLAGMIGRIGLVRPHSATERNVRLAWRYYREGGSEHAIGAFRRRRCLPHVPIRLIGCFDTVQSLGIPFPILGRLTASRFRFHDAALGPEVEHGLHALALDETRAAFAPPLWDDDPGHPGRIEQMWFRGAHPDIGGQLSGMEFARPLSNIPLVWMLGRAEECGLPLPPGWRNRFPCDATAPPIGTWRNWGKAFWVRAHRLAGAHQNEALHSTVPPDYTGPARLIGHLARPRAAQVKVADQASV</sequence>
<reference evidence="2" key="1">
    <citation type="submission" date="2020-08" db="EMBL/GenBank/DDBJ databases">
        <title>Paracoccus amoyensis sp. nov., isolated from the surface seawater at coast of Xiamen, Fujian.</title>
        <authorList>
            <person name="Lyu L."/>
        </authorList>
    </citation>
    <scope>NUCLEOTIDE SEQUENCE</scope>
    <source>
        <strain evidence="2">11-3</strain>
    </source>
</reference>
<keyword evidence="3" id="KW-1185">Reference proteome</keyword>
<comment type="caution">
    <text evidence="2">The sequence shown here is derived from an EMBL/GenBank/DDBJ whole genome shotgun (WGS) entry which is preliminary data.</text>
</comment>
<proteinExistence type="predicted"/>
<feature type="domain" description="T6SS Phospholipase effector Tle1-like catalytic" evidence="1">
    <location>
        <begin position="11"/>
        <end position="262"/>
    </location>
</feature>
<dbReference type="PANTHER" id="PTHR33840:SF1">
    <property type="entry name" value="TLE1 PHOSPHOLIPASE DOMAIN-CONTAINING PROTEIN"/>
    <property type="match status" value="1"/>
</dbReference>
<organism evidence="2 3">
    <name type="scientific">Paracoccus amoyensis</name>
    <dbReference type="NCBI Taxonomy" id="2760093"/>
    <lineage>
        <taxon>Bacteria</taxon>
        <taxon>Pseudomonadati</taxon>
        <taxon>Pseudomonadota</taxon>
        <taxon>Alphaproteobacteria</taxon>
        <taxon>Rhodobacterales</taxon>
        <taxon>Paracoccaceae</taxon>
        <taxon>Paracoccus</taxon>
    </lineage>
</organism>